<comment type="caution">
    <text evidence="1">The sequence shown here is derived from an EMBL/GenBank/DDBJ whole genome shotgun (WGS) entry which is preliminary data.</text>
</comment>
<dbReference type="AlphaFoldDB" id="A0ABD6E7Z6"/>
<dbReference type="Proteomes" id="UP001608902">
    <property type="component" value="Unassembled WGS sequence"/>
</dbReference>
<sequence length="104" mass="12101">MLYDTFVDLKKTRVTYALVEALTAATAERYPRKWRLSKFRRILGEACGSGVRFFRARSEGRRKPESAYDVRSIQTILTDEMIQNFRNMIEEDSIPSLVFQGESN</sequence>
<evidence type="ECO:0000313" key="2">
    <source>
        <dbReference type="Proteomes" id="UP001608902"/>
    </source>
</evidence>
<gene>
    <name evidence="1" type="ORF">AB6A40_000998</name>
</gene>
<protein>
    <submittedName>
        <fullName evidence="1">Uncharacterized protein</fullName>
    </submittedName>
</protein>
<organism evidence="1 2">
    <name type="scientific">Gnathostoma spinigerum</name>
    <dbReference type="NCBI Taxonomy" id="75299"/>
    <lineage>
        <taxon>Eukaryota</taxon>
        <taxon>Metazoa</taxon>
        <taxon>Ecdysozoa</taxon>
        <taxon>Nematoda</taxon>
        <taxon>Chromadorea</taxon>
        <taxon>Rhabditida</taxon>
        <taxon>Spirurina</taxon>
        <taxon>Gnathostomatomorpha</taxon>
        <taxon>Gnathostomatoidea</taxon>
        <taxon>Gnathostomatidae</taxon>
        <taxon>Gnathostoma</taxon>
    </lineage>
</organism>
<name>A0ABD6E7Z6_9BILA</name>
<keyword evidence="2" id="KW-1185">Reference proteome</keyword>
<reference evidence="1 2" key="1">
    <citation type="submission" date="2024-08" db="EMBL/GenBank/DDBJ databases">
        <title>Gnathostoma spinigerum genome.</title>
        <authorList>
            <person name="Gonzalez-Bertolin B."/>
            <person name="Monzon S."/>
            <person name="Zaballos A."/>
            <person name="Jimenez P."/>
            <person name="Dekumyoy P."/>
            <person name="Varona S."/>
            <person name="Cuesta I."/>
            <person name="Sumanam S."/>
            <person name="Adisakwattana P."/>
            <person name="Gasser R.B."/>
            <person name="Hernandez-Gonzalez A."/>
            <person name="Young N.D."/>
            <person name="Perteguer M.J."/>
        </authorList>
    </citation>
    <scope>NUCLEOTIDE SEQUENCE [LARGE SCALE GENOMIC DNA]</scope>
    <source>
        <strain evidence="1">AL3</strain>
        <tissue evidence="1">Liver</tissue>
    </source>
</reference>
<evidence type="ECO:0000313" key="1">
    <source>
        <dbReference type="EMBL" id="MFH4974289.1"/>
    </source>
</evidence>
<accession>A0ABD6E7Z6</accession>
<proteinExistence type="predicted"/>
<dbReference type="EMBL" id="JBGFUD010000330">
    <property type="protein sequence ID" value="MFH4974289.1"/>
    <property type="molecule type" value="Genomic_DNA"/>
</dbReference>